<protein>
    <submittedName>
        <fullName evidence="1">Uncharacterized protein</fullName>
    </submittedName>
</protein>
<evidence type="ECO:0000313" key="1">
    <source>
        <dbReference type="EMBL" id="GGP13552.1"/>
    </source>
</evidence>
<reference evidence="2" key="1">
    <citation type="journal article" date="2019" name="Int. J. Syst. Evol. Microbiol.">
        <title>The Global Catalogue of Microorganisms (GCM) 10K type strain sequencing project: providing services to taxonomists for standard genome sequencing and annotation.</title>
        <authorList>
            <consortium name="The Broad Institute Genomics Platform"/>
            <consortium name="The Broad Institute Genome Sequencing Center for Infectious Disease"/>
            <person name="Wu L."/>
            <person name="Ma J."/>
        </authorList>
    </citation>
    <scope>NUCLEOTIDE SEQUENCE [LARGE SCALE GENOMIC DNA]</scope>
    <source>
        <strain evidence="2">CGMCC 1.7693</strain>
    </source>
</reference>
<sequence>MAYGPIFKQVGFSGGKNILASEHLQYIEGGATLDYTKFATGFNEVGQIIARNLSTGKFEPFETGEDAPEYDNHAVLNEDFINDAEQDLIVGEVIVRGSVYEEKLPQSVPDAFKEANPMIRYVKHV</sequence>
<proteinExistence type="predicted"/>
<evidence type="ECO:0000313" key="2">
    <source>
        <dbReference type="Proteomes" id="UP000641206"/>
    </source>
</evidence>
<keyword evidence="2" id="KW-1185">Reference proteome</keyword>
<dbReference type="EMBL" id="BMLW01000010">
    <property type="protein sequence ID" value="GGP13552.1"/>
    <property type="molecule type" value="Genomic_DNA"/>
</dbReference>
<comment type="caution">
    <text evidence="1">The sequence shown here is derived from an EMBL/GenBank/DDBJ whole genome shotgun (WGS) entry which is preliminary data.</text>
</comment>
<accession>A0ABQ2NYA7</accession>
<dbReference type="Proteomes" id="UP000641206">
    <property type="component" value="Unassembled WGS sequence"/>
</dbReference>
<gene>
    <name evidence="1" type="ORF">GCM10011346_34000</name>
</gene>
<name>A0ABQ2NYA7_9BACI</name>
<organism evidence="1 2">
    <name type="scientific">Oceanobacillus neutriphilus</name>
    <dbReference type="NCBI Taxonomy" id="531815"/>
    <lineage>
        <taxon>Bacteria</taxon>
        <taxon>Bacillati</taxon>
        <taxon>Bacillota</taxon>
        <taxon>Bacilli</taxon>
        <taxon>Bacillales</taxon>
        <taxon>Bacillaceae</taxon>
        <taxon>Oceanobacillus</taxon>
    </lineage>
</organism>
<dbReference type="RefSeq" id="WP_077603621.1">
    <property type="nucleotide sequence ID" value="NZ_BMLW01000010.1"/>
</dbReference>